<keyword evidence="12" id="KW-1185">Reference proteome</keyword>
<reference evidence="12" key="2">
    <citation type="journal article" date="2019" name="Int. J. Syst. Evol. Microbiol.">
        <title>The Global Catalogue of Microorganisms (GCM) 10K type strain sequencing project: providing services to taxonomists for standard genome sequencing and annotation.</title>
        <authorList>
            <consortium name="The Broad Institute Genomics Platform"/>
            <consortium name="The Broad Institute Genome Sequencing Center for Infectious Disease"/>
            <person name="Wu L."/>
            <person name="Ma J."/>
        </authorList>
    </citation>
    <scope>NUCLEOTIDE SEQUENCE [LARGE SCALE GENOMIC DNA]</scope>
    <source>
        <strain evidence="12">JCM 9687</strain>
    </source>
</reference>
<feature type="domain" description="GCVT N-terminal" evidence="8">
    <location>
        <begin position="38"/>
        <end position="294"/>
    </location>
</feature>
<dbReference type="Proteomes" id="UP001500483">
    <property type="component" value="Unassembled WGS sequence"/>
</dbReference>
<dbReference type="PIRSF" id="PIRSF006487">
    <property type="entry name" value="GcvT"/>
    <property type="match status" value="1"/>
</dbReference>
<dbReference type="InterPro" id="IPR027266">
    <property type="entry name" value="TrmE/GcvT-like"/>
</dbReference>
<evidence type="ECO:0000256" key="1">
    <source>
        <dbReference type="ARBA" id="ARBA00008609"/>
    </source>
</evidence>
<dbReference type="PANTHER" id="PTHR43757:SF2">
    <property type="entry name" value="AMINOMETHYLTRANSFERASE, MITOCHONDRIAL"/>
    <property type="match status" value="1"/>
</dbReference>
<evidence type="ECO:0000256" key="6">
    <source>
        <dbReference type="ARBA" id="ARBA00047665"/>
    </source>
</evidence>
<evidence type="ECO:0000259" key="8">
    <source>
        <dbReference type="Pfam" id="PF01571"/>
    </source>
</evidence>
<dbReference type="SUPFAM" id="SSF103025">
    <property type="entry name" value="Folate-binding domain"/>
    <property type="match status" value="1"/>
</dbReference>
<reference evidence="11" key="1">
    <citation type="journal article" date="2014" name="Int. J. Syst. Evol. Microbiol.">
        <title>Complete genome of a new Firmicutes species belonging to the dominant human colonic microbiota ('Ruminococcus bicirculans') reveals two chromosomes and a selective capacity to utilize plant glucans.</title>
        <authorList>
            <consortium name="NISC Comparative Sequencing Program"/>
            <person name="Wegmann U."/>
            <person name="Louis P."/>
            <person name="Goesmann A."/>
            <person name="Henrissat B."/>
            <person name="Duncan S.H."/>
            <person name="Flint H.J."/>
        </authorList>
    </citation>
    <scope>NUCLEOTIDE SEQUENCE</scope>
    <source>
        <strain evidence="11">JCM 9687</strain>
    </source>
</reference>
<dbReference type="Pfam" id="PF08669">
    <property type="entry name" value="GCV_T_C"/>
    <property type="match status" value="1"/>
</dbReference>
<dbReference type="EC" id="2.1.2.10" evidence="2 7"/>
<comment type="catalytic activity">
    <reaction evidence="6 7">
        <text>N(6)-[(R)-S(8)-aminomethyldihydrolipoyl]-L-lysyl-[protein] + (6S)-5,6,7,8-tetrahydrofolate = N(6)-[(R)-dihydrolipoyl]-L-lysyl-[protein] + (6R)-5,10-methylene-5,6,7,8-tetrahydrofolate + NH4(+)</text>
        <dbReference type="Rhea" id="RHEA:16945"/>
        <dbReference type="Rhea" id="RHEA-COMP:10475"/>
        <dbReference type="Rhea" id="RHEA-COMP:10492"/>
        <dbReference type="ChEBI" id="CHEBI:15636"/>
        <dbReference type="ChEBI" id="CHEBI:28938"/>
        <dbReference type="ChEBI" id="CHEBI:57453"/>
        <dbReference type="ChEBI" id="CHEBI:83100"/>
        <dbReference type="ChEBI" id="CHEBI:83143"/>
        <dbReference type="EC" id="2.1.2.10"/>
    </reaction>
</comment>
<evidence type="ECO:0000313" key="12">
    <source>
        <dbReference type="Proteomes" id="UP001500483"/>
    </source>
</evidence>
<dbReference type="Gene3D" id="4.10.1250.10">
    <property type="entry name" value="Aminomethyltransferase fragment"/>
    <property type="match status" value="1"/>
</dbReference>
<comment type="subunit">
    <text evidence="7">The glycine cleavage system is composed of four proteins: P, T, L and H.</text>
</comment>
<evidence type="ECO:0000256" key="7">
    <source>
        <dbReference type="HAMAP-Rule" id="MF_00259"/>
    </source>
</evidence>
<dbReference type="EMBL" id="BAAAYK010000038">
    <property type="protein sequence ID" value="GAA3356231.1"/>
    <property type="molecule type" value="Genomic_DNA"/>
</dbReference>
<dbReference type="SUPFAM" id="SSF101790">
    <property type="entry name" value="Aminomethyltransferase beta-barrel domain"/>
    <property type="match status" value="1"/>
</dbReference>
<organism evidence="11 12">
    <name type="scientific">Saccharopolyspora gregorii</name>
    <dbReference type="NCBI Taxonomy" id="33914"/>
    <lineage>
        <taxon>Bacteria</taxon>
        <taxon>Bacillati</taxon>
        <taxon>Actinomycetota</taxon>
        <taxon>Actinomycetes</taxon>
        <taxon>Pseudonocardiales</taxon>
        <taxon>Pseudonocardiaceae</taxon>
        <taxon>Saccharopolyspora</taxon>
    </lineage>
</organism>
<dbReference type="InterPro" id="IPR029043">
    <property type="entry name" value="GcvT/YgfZ_C"/>
</dbReference>
<gene>
    <name evidence="11" type="primary">gcvT_2</name>
    <name evidence="7" type="synonym">gcvT</name>
    <name evidence="10" type="synonym">gcvT_1</name>
    <name evidence="10" type="ORF">GCM10020366_06700</name>
    <name evidence="11" type="ORF">GCM10020366_19480</name>
</gene>
<dbReference type="InterPro" id="IPR022903">
    <property type="entry name" value="GcvT_bac"/>
</dbReference>
<reference evidence="11" key="3">
    <citation type="submission" date="2023-12" db="EMBL/GenBank/DDBJ databases">
        <authorList>
            <person name="Sun Q."/>
            <person name="Inoue M."/>
        </authorList>
    </citation>
    <scope>NUCLEOTIDE SEQUENCE</scope>
    <source>
        <strain evidence="11">JCM 9687</strain>
    </source>
</reference>
<name>A0ABP6RLV8_9PSEU</name>
<evidence type="ECO:0000256" key="4">
    <source>
        <dbReference type="ARBA" id="ARBA00022679"/>
    </source>
</evidence>
<dbReference type="InterPro" id="IPR006222">
    <property type="entry name" value="GCVT_N"/>
</dbReference>
<dbReference type="InterPro" id="IPR013977">
    <property type="entry name" value="GcvT_C"/>
</dbReference>
<evidence type="ECO:0000256" key="3">
    <source>
        <dbReference type="ARBA" id="ARBA00022576"/>
    </source>
</evidence>
<dbReference type="InterPro" id="IPR006223">
    <property type="entry name" value="GcvT"/>
</dbReference>
<sequence>MVSAGSGRNRSPSDVIGAHQEEFRTMTSSPPAPRRTPLHEVHESLGAHFTDFAGWRMPVRYSGDTAEHQAVRTAAGLFDLSHMGEIEISGPEAAAALDHALVANASAITVGRARYTMLCNAEGGVLDDLIVYRLDEQRFLVVANAANAAVVSAELAERIAGFDAAHRDVSDEYALIAVQGPESVSILAPLTGTDLSTVKYYAGYPSEVAGKQVLLARTGYTGEDGFELFTAPEDAPAVWRALTDSGAERGLVPAGLSCRDTLRLEAGMPLYGNELSASLTPFHANLGRVVKLDKPGDFIGKAALAQVAEAPTERTLVGLRTDARRAPRHGYPVLADGAEIGEITSGAPSPTLGHPIAMAYVDRAHSAPGTAVQVDIRGKSIDAEVVELPFYRRKA</sequence>
<evidence type="ECO:0000256" key="2">
    <source>
        <dbReference type="ARBA" id="ARBA00012616"/>
    </source>
</evidence>
<dbReference type="HAMAP" id="MF_00259">
    <property type="entry name" value="GcvT"/>
    <property type="match status" value="1"/>
</dbReference>
<dbReference type="NCBIfam" id="TIGR00528">
    <property type="entry name" value="gcvT"/>
    <property type="match status" value="1"/>
</dbReference>
<comment type="caution">
    <text evidence="11">The sequence shown here is derived from an EMBL/GenBank/DDBJ whole genome shotgun (WGS) entry which is preliminary data.</text>
</comment>
<evidence type="ECO:0000259" key="9">
    <source>
        <dbReference type="Pfam" id="PF08669"/>
    </source>
</evidence>
<dbReference type="EMBL" id="BAAAYK010000016">
    <property type="protein sequence ID" value="GAA3353434.1"/>
    <property type="molecule type" value="Genomic_DNA"/>
</dbReference>
<comment type="function">
    <text evidence="7">The glycine cleavage system catalyzes the degradation of glycine.</text>
</comment>
<dbReference type="InterPro" id="IPR028896">
    <property type="entry name" value="GcvT/YgfZ/DmdA"/>
</dbReference>
<accession>A0ABP6RLV8</accession>
<keyword evidence="3 7" id="KW-0032">Aminotransferase</keyword>
<dbReference type="NCBIfam" id="NF001567">
    <property type="entry name" value="PRK00389.1"/>
    <property type="match status" value="1"/>
</dbReference>
<dbReference type="Pfam" id="PF01571">
    <property type="entry name" value="GCV_T"/>
    <property type="match status" value="1"/>
</dbReference>
<dbReference type="Gene3D" id="3.30.1360.120">
    <property type="entry name" value="Probable tRNA modification gtpase trme, domain 1"/>
    <property type="match status" value="1"/>
</dbReference>
<dbReference type="PANTHER" id="PTHR43757">
    <property type="entry name" value="AMINOMETHYLTRANSFERASE"/>
    <property type="match status" value="1"/>
</dbReference>
<dbReference type="Gene3D" id="2.40.30.110">
    <property type="entry name" value="Aminomethyltransferase beta-barrel domains"/>
    <property type="match status" value="1"/>
</dbReference>
<protein>
    <recommendedName>
        <fullName evidence="2 7">Aminomethyltransferase</fullName>
        <ecNumber evidence="2 7">2.1.2.10</ecNumber>
    </recommendedName>
    <alternativeName>
        <fullName evidence="5 7">Glycine cleavage system T protein</fullName>
    </alternativeName>
</protein>
<dbReference type="Gene3D" id="3.30.70.1400">
    <property type="entry name" value="Aminomethyltransferase beta-barrel domains"/>
    <property type="match status" value="1"/>
</dbReference>
<evidence type="ECO:0000313" key="11">
    <source>
        <dbReference type="EMBL" id="GAA3356231.1"/>
    </source>
</evidence>
<evidence type="ECO:0000313" key="10">
    <source>
        <dbReference type="EMBL" id="GAA3353434.1"/>
    </source>
</evidence>
<feature type="domain" description="Aminomethyltransferase C-terminal" evidence="9">
    <location>
        <begin position="314"/>
        <end position="391"/>
    </location>
</feature>
<evidence type="ECO:0000256" key="5">
    <source>
        <dbReference type="ARBA" id="ARBA00031395"/>
    </source>
</evidence>
<keyword evidence="4 7" id="KW-0808">Transferase</keyword>
<proteinExistence type="inferred from homology"/>
<comment type="similarity">
    <text evidence="1 7">Belongs to the GcvT family.</text>
</comment>